<dbReference type="PANTHER" id="PTHR23028">
    <property type="entry name" value="ACETYLTRANSFERASE"/>
    <property type="match status" value="1"/>
</dbReference>
<feature type="transmembrane region" description="Helical" evidence="1">
    <location>
        <begin position="243"/>
        <end position="260"/>
    </location>
</feature>
<dbReference type="GO" id="GO:0016787">
    <property type="term" value="F:hydrolase activity"/>
    <property type="evidence" value="ECO:0007669"/>
    <property type="project" value="UniProtKB-KW"/>
</dbReference>
<accession>A0A1T4LGH6</accession>
<organism evidence="3 4">
    <name type="scientific">Segatella oulorum</name>
    <dbReference type="NCBI Taxonomy" id="28136"/>
    <lineage>
        <taxon>Bacteria</taxon>
        <taxon>Pseudomonadati</taxon>
        <taxon>Bacteroidota</taxon>
        <taxon>Bacteroidia</taxon>
        <taxon>Bacteroidales</taxon>
        <taxon>Prevotellaceae</taxon>
        <taxon>Segatella</taxon>
    </lineage>
</organism>
<feature type="transmembrane region" description="Helical" evidence="1">
    <location>
        <begin position="209"/>
        <end position="228"/>
    </location>
</feature>
<dbReference type="GO" id="GO:0016747">
    <property type="term" value="F:acyltransferase activity, transferring groups other than amino-acyl groups"/>
    <property type="evidence" value="ECO:0007669"/>
    <property type="project" value="InterPro"/>
</dbReference>
<evidence type="ECO:0000313" key="4">
    <source>
        <dbReference type="Proteomes" id="UP000190065"/>
    </source>
</evidence>
<keyword evidence="3" id="KW-0012">Acyltransferase</keyword>
<proteinExistence type="predicted"/>
<feature type="transmembrane region" description="Helical" evidence="1">
    <location>
        <begin position="78"/>
        <end position="96"/>
    </location>
</feature>
<dbReference type="EMBL" id="FUXK01000003">
    <property type="protein sequence ID" value="SJZ53688.1"/>
    <property type="molecule type" value="Genomic_DNA"/>
</dbReference>
<dbReference type="STRING" id="28136.SAMN02745202_00427"/>
<evidence type="ECO:0000259" key="2">
    <source>
        <dbReference type="Pfam" id="PF01757"/>
    </source>
</evidence>
<feature type="transmembrane region" description="Helical" evidence="1">
    <location>
        <begin position="45"/>
        <end position="66"/>
    </location>
</feature>
<dbReference type="InterPro" id="IPR050879">
    <property type="entry name" value="Acyltransferase_3"/>
</dbReference>
<keyword evidence="3" id="KW-0378">Hydrolase</keyword>
<feature type="transmembrane region" description="Helical" evidence="1">
    <location>
        <begin position="176"/>
        <end position="197"/>
    </location>
</feature>
<keyword evidence="3" id="KW-0808">Transferase</keyword>
<dbReference type="AlphaFoldDB" id="A0A1T4LGH6"/>
<name>A0A1T4LGH6_9BACT</name>
<sequence length="336" mass="39839">MKINDIELFNISKYRGELMGAAMLFIILFHVSLPRNDLFFGLRRMGNIGVDIFLFLSGVGLWYAWMKNASLKHFFLRRYLRIYPAWLVVACLYYIPRFHGGDAWMWLDLVGDIALNWDFWLHDELTFWYIPATMMLYALAPFYMMLIRRHPVYRWLPVVMILWCVLVQYVTPIHQAVGHIEIFWSRMPIFFIGINMGEAIRRKETIDGTGIWMIILLFLMTLLSSIFLEQQRHGLFPLYVERMLYIPLTVTAVLLLNRIFRRLPDRANRIFRFVGSLSLECYLLHIHFVLAYLPRDWGYWAKFWVCLGITLPVAWLLNAAVGRLISPLERRLKATS</sequence>
<feature type="transmembrane region" description="Helical" evidence="1">
    <location>
        <begin position="272"/>
        <end position="293"/>
    </location>
</feature>
<feature type="transmembrane region" description="Helical" evidence="1">
    <location>
        <begin position="299"/>
        <end position="321"/>
    </location>
</feature>
<evidence type="ECO:0000313" key="3">
    <source>
        <dbReference type="EMBL" id="SJZ53688.1"/>
    </source>
</evidence>
<protein>
    <submittedName>
        <fullName evidence="3">Peptidoglycan/LPS O-acetylase OafA/YrhL, contains acyltransferase and SGNH-hydrolase domains</fullName>
    </submittedName>
</protein>
<dbReference type="InterPro" id="IPR002656">
    <property type="entry name" value="Acyl_transf_3_dom"/>
</dbReference>
<keyword evidence="1" id="KW-0812">Transmembrane</keyword>
<dbReference type="Proteomes" id="UP000190065">
    <property type="component" value="Unassembled WGS sequence"/>
</dbReference>
<keyword evidence="1" id="KW-1133">Transmembrane helix</keyword>
<keyword evidence="1" id="KW-0472">Membrane</keyword>
<dbReference type="RefSeq" id="WP_025069880.1">
    <property type="nucleotide sequence ID" value="NZ_FUXK01000003.1"/>
</dbReference>
<dbReference type="PANTHER" id="PTHR23028:SF53">
    <property type="entry name" value="ACYL_TRANSF_3 DOMAIN-CONTAINING PROTEIN"/>
    <property type="match status" value="1"/>
</dbReference>
<dbReference type="GO" id="GO:0000271">
    <property type="term" value="P:polysaccharide biosynthetic process"/>
    <property type="evidence" value="ECO:0007669"/>
    <property type="project" value="TreeGrafter"/>
</dbReference>
<gene>
    <name evidence="3" type="ORF">SAMN02745202_00427</name>
</gene>
<reference evidence="3 4" key="1">
    <citation type="submission" date="2017-02" db="EMBL/GenBank/DDBJ databases">
        <authorList>
            <person name="Peterson S.W."/>
        </authorList>
    </citation>
    <scope>NUCLEOTIDE SEQUENCE [LARGE SCALE GENOMIC DNA]</scope>
    <source>
        <strain evidence="3 4">ATCC 43324</strain>
    </source>
</reference>
<dbReference type="GO" id="GO:0016020">
    <property type="term" value="C:membrane"/>
    <property type="evidence" value="ECO:0007669"/>
    <property type="project" value="TreeGrafter"/>
</dbReference>
<feature type="domain" description="Acyltransferase 3" evidence="2">
    <location>
        <begin position="21"/>
        <end position="317"/>
    </location>
</feature>
<dbReference type="Pfam" id="PF01757">
    <property type="entry name" value="Acyl_transf_3"/>
    <property type="match status" value="1"/>
</dbReference>
<dbReference type="eggNOG" id="COG1835">
    <property type="taxonomic scope" value="Bacteria"/>
</dbReference>
<feature type="transmembrane region" description="Helical" evidence="1">
    <location>
        <begin position="126"/>
        <end position="145"/>
    </location>
</feature>
<feature type="transmembrane region" description="Helical" evidence="1">
    <location>
        <begin position="152"/>
        <end position="170"/>
    </location>
</feature>
<feature type="transmembrane region" description="Helical" evidence="1">
    <location>
        <begin position="16"/>
        <end position="33"/>
    </location>
</feature>
<evidence type="ECO:0000256" key="1">
    <source>
        <dbReference type="SAM" id="Phobius"/>
    </source>
</evidence>